<feature type="transmembrane region" description="Helical" evidence="1">
    <location>
        <begin position="71"/>
        <end position="90"/>
    </location>
</feature>
<accession>A0A059XU92</accession>
<feature type="transmembrane region" description="Helical" evidence="1">
    <location>
        <begin position="127"/>
        <end position="149"/>
    </location>
</feature>
<proteinExistence type="predicted"/>
<dbReference type="HOGENOM" id="CLU_129169_0_0_0"/>
<organism evidence="2 3">
    <name type="scientific">Leptospirillum ferriphilum YSK</name>
    <dbReference type="NCBI Taxonomy" id="1441628"/>
    <lineage>
        <taxon>Bacteria</taxon>
        <taxon>Pseudomonadati</taxon>
        <taxon>Nitrospirota</taxon>
        <taxon>Nitrospiria</taxon>
        <taxon>Nitrospirales</taxon>
        <taxon>Nitrospiraceae</taxon>
        <taxon>Leptospirillum</taxon>
    </lineage>
</organism>
<protein>
    <submittedName>
        <fullName evidence="2">Uncharacterized protein</fullName>
    </submittedName>
</protein>
<feature type="transmembrane region" description="Helical" evidence="1">
    <location>
        <begin position="97"/>
        <end position="115"/>
    </location>
</feature>
<evidence type="ECO:0000256" key="1">
    <source>
        <dbReference type="SAM" id="Phobius"/>
    </source>
</evidence>
<keyword evidence="1" id="KW-0812">Transmembrane</keyword>
<keyword evidence="1" id="KW-1133">Transmembrane helix</keyword>
<name>A0A059XU92_9BACT</name>
<keyword evidence="3" id="KW-1185">Reference proteome</keyword>
<dbReference type="Proteomes" id="UP000027059">
    <property type="component" value="Chromosome"/>
</dbReference>
<reference evidence="3" key="1">
    <citation type="submission" date="2014-02" db="EMBL/GenBank/DDBJ databases">
        <title>Complete genome sequence and comparative genomic analysis of the nitrogen-fixing bacterium Leptospirillum ferriphilum YSK.</title>
        <authorList>
            <person name="Guo X."/>
            <person name="Yin H."/>
            <person name="Liang Y."/>
            <person name="Hu Q."/>
            <person name="Ma L."/>
            <person name="Xiao Y."/>
            <person name="Zhang X."/>
            <person name="Qiu G."/>
            <person name="Liu X."/>
        </authorList>
    </citation>
    <scope>NUCLEOTIDE SEQUENCE [LARGE SCALE GENOMIC DNA]</scope>
    <source>
        <strain evidence="3">YSK</strain>
    </source>
</reference>
<reference evidence="2 3" key="2">
    <citation type="journal article" date="2015" name="Biomed. Res. Int.">
        <title>Effects of Arsenite Resistance on the Growth and Functional Gene Expression of Leptospirillum ferriphilum and Acidithiobacillus thiooxidans in Pure Culture and Coculture.</title>
        <authorList>
            <person name="Jiang H."/>
            <person name="Liang Y."/>
            <person name="Yin H."/>
            <person name="Xiao Y."/>
            <person name="Guo X."/>
            <person name="Xu Y."/>
            <person name="Hu Q."/>
            <person name="Liu H."/>
            <person name="Liu X."/>
        </authorList>
    </citation>
    <scope>NUCLEOTIDE SEQUENCE [LARGE SCALE GENOMIC DNA]</scope>
    <source>
        <strain evidence="2 3">YSK</strain>
    </source>
</reference>
<dbReference type="AlphaFoldDB" id="A0A059XU92"/>
<dbReference type="EMBL" id="CP007243">
    <property type="protein sequence ID" value="AIA30650.1"/>
    <property type="molecule type" value="Genomic_DNA"/>
</dbReference>
<evidence type="ECO:0000313" key="3">
    <source>
        <dbReference type="Proteomes" id="UP000027059"/>
    </source>
</evidence>
<feature type="transmembrane region" description="Helical" evidence="1">
    <location>
        <begin position="6"/>
        <end position="26"/>
    </location>
</feature>
<sequence>MSQLIFFTTISFAFVSWGMFASRSVWPKLCRKPRIDALRPLLILHSFRFIGLTFLVPGVVSPDLPTAFSKAAGYGDFIAAVLALAALFLLPRKAGLATVWLFNLWGTGDLLFAFFEGNRSGLMAGQLGAMYFIPTFFVPLALITHGMIFRILLERPHEPATQVHAVS</sequence>
<keyword evidence="1" id="KW-0472">Membrane</keyword>
<gene>
    <name evidence="2" type="ORF">Y981_07465</name>
</gene>
<evidence type="ECO:0000313" key="2">
    <source>
        <dbReference type="EMBL" id="AIA30650.1"/>
    </source>
</evidence>
<dbReference type="KEGG" id="lfp:Y981_07465"/>
<feature type="transmembrane region" description="Helical" evidence="1">
    <location>
        <begin position="38"/>
        <end position="59"/>
    </location>
</feature>